<dbReference type="AlphaFoldDB" id="A0AAE1SNV2"/>
<accession>A0AAE1SNV2</accession>
<reference evidence="2" key="1">
    <citation type="submission" date="2023-12" db="EMBL/GenBank/DDBJ databases">
        <title>Genome assembly of Anisodus tanguticus.</title>
        <authorList>
            <person name="Wang Y.-J."/>
        </authorList>
    </citation>
    <scope>NUCLEOTIDE SEQUENCE</scope>
    <source>
        <strain evidence="2">KB-2021</strain>
        <tissue evidence="2">Leaf</tissue>
    </source>
</reference>
<feature type="region of interest" description="Disordered" evidence="1">
    <location>
        <begin position="357"/>
        <end position="376"/>
    </location>
</feature>
<evidence type="ECO:0000313" key="2">
    <source>
        <dbReference type="EMBL" id="KAK4373287.1"/>
    </source>
</evidence>
<keyword evidence="3" id="KW-1185">Reference proteome</keyword>
<protein>
    <submittedName>
        <fullName evidence="2">Uncharacterized protein</fullName>
    </submittedName>
</protein>
<dbReference type="Proteomes" id="UP001291623">
    <property type="component" value="Unassembled WGS sequence"/>
</dbReference>
<dbReference type="EMBL" id="JAVYJV010000004">
    <property type="protein sequence ID" value="KAK4373287.1"/>
    <property type="molecule type" value="Genomic_DNA"/>
</dbReference>
<gene>
    <name evidence="2" type="ORF">RND71_008671</name>
</gene>
<feature type="compositionally biased region" description="Basic and acidic residues" evidence="1">
    <location>
        <begin position="366"/>
        <end position="376"/>
    </location>
</feature>
<dbReference type="PANTHER" id="PTHR34197:SF12">
    <property type="entry name" value="OVATE FAMILY PROTEIN"/>
    <property type="match status" value="1"/>
</dbReference>
<dbReference type="PANTHER" id="PTHR34197">
    <property type="entry name" value="OS04G0591300 PROTEIN"/>
    <property type="match status" value="1"/>
</dbReference>
<comment type="caution">
    <text evidence="2">The sequence shown here is derived from an EMBL/GenBank/DDBJ whole genome shotgun (WGS) entry which is preliminary data.</text>
</comment>
<evidence type="ECO:0000313" key="3">
    <source>
        <dbReference type="Proteomes" id="UP001291623"/>
    </source>
</evidence>
<name>A0AAE1SNV2_9SOLA</name>
<proteinExistence type="predicted"/>
<organism evidence="2 3">
    <name type="scientific">Anisodus tanguticus</name>
    <dbReference type="NCBI Taxonomy" id="243964"/>
    <lineage>
        <taxon>Eukaryota</taxon>
        <taxon>Viridiplantae</taxon>
        <taxon>Streptophyta</taxon>
        <taxon>Embryophyta</taxon>
        <taxon>Tracheophyta</taxon>
        <taxon>Spermatophyta</taxon>
        <taxon>Magnoliopsida</taxon>
        <taxon>eudicotyledons</taxon>
        <taxon>Gunneridae</taxon>
        <taxon>Pentapetalae</taxon>
        <taxon>asterids</taxon>
        <taxon>lamiids</taxon>
        <taxon>Solanales</taxon>
        <taxon>Solanaceae</taxon>
        <taxon>Solanoideae</taxon>
        <taxon>Hyoscyameae</taxon>
        <taxon>Anisodus</taxon>
    </lineage>
</organism>
<evidence type="ECO:0000256" key="1">
    <source>
        <dbReference type="SAM" id="MobiDB-lite"/>
    </source>
</evidence>
<sequence length="376" mass="41691">MKERGKTAIMETDNFSSDFNYSISSDMPCKKHPSSSSIGICSYCLKEKLVNLVCSECGEQRLSSCSCSDSSSSNRKSCTTDIGSVGRVYFLLENEKSTDQYPQQKKQRKRETREQVIVLRRSSSSCVEIKKSSNGFWKIKRLFTKKKKKCVENCNDLDENNSDIWVNDATVVSRSRSVCSFRGGGFNNTDEGSDYRFSSAKISDVTGGILMDSDEPRKSGFRSIFPFKESDFSTMDDSAFIDLKLDLSSSSESRSDFPPVAAMRLSNASDNGRAGLDLGELKTGPSPFGHSGSCRMKLSNASDNGRAELDLGGLRTGPATFGHSGSCRMTVNEYDRGIKRSGSKGNKVWKWIFRQSSTGRKSTSINRDENDMMFKS</sequence>